<dbReference type="STRING" id="478820.A0A196S9F2"/>
<dbReference type="SMART" id="SM00512">
    <property type="entry name" value="Skp1"/>
    <property type="match status" value="1"/>
</dbReference>
<evidence type="ECO:0000259" key="4">
    <source>
        <dbReference type="Pfam" id="PF01466"/>
    </source>
</evidence>
<comment type="similarity">
    <text evidence="1 3">Belongs to the SKP1 family.</text>
</comment>
<dbReference type="OrthoDB" id="2342932at2759"/>
<dbReference type="SUPFAM" id="SSF54695">
    <property type="entry name" value="POZ domain"/>
    <property type="match status" value="1"/>
</dbReference>
<dbReference type="PIRSF" id="PIRSF028729">
    <property type="entry name" value="E3_ubiquit_lig_SCF_Skp"/>
    <property type="match status" value="1"/>
</dbReference>
<dbReference type="Pfam" id="PF01466">
    <property type="entry name" value="Skp1"/>
    <property type="match status" value="1"/>
</dbReference>
<feature type="domain" description="SKP1 component dimerisation" evidence="4">
    <location>
        <begin position="113"/>
        <end position="156"/>
    </location>
</feature>
<keyword evidence="2 3" id="KW-0833">Ubl conjugation pathway</keyword>
<evidence type="ECO:0000313" key="5">
    <source>
        <dbReference type="EMBL" id="OAO13680.1"/>
    </source>
</evidence>
<comment type="caution">
    <text evidence="5">The sequence shown here is derived from an EMBL/GenBank/DDBJ whole genome shotgun (WGS) entry which is preliminary data.</text>
</comment>
<protein>
    <submittedName>
        <fullName evidence="5">S-phase kinase-associated protein 1A</fullName>
    </submittedName>
</protein>
<gene>
    <name evidence="5" type="ORF">AV274_4655</name>
</gene>
<organism evidence="5 6">
    <name type="scientific">Blastocystis sp. subtype 1 (strain ATCC 50177 / NandII)</name>
    <dbReference type="NCBI Taxonomy" id="478820"/>
    <lineage>
        <taxon>Eukaryota</taxon>
        <taxon>Sar</taxon>
        <taxon>Stramenopiles</taxon>
        <taxon>Bigyra</taxon>
        <taxon>Opalozoa</taxon>
        <taxon>Opalinata</taxon>
        <taxon>Blastocystidae</taxon>
        <taxon>Blastocystis</taxon>
    </lineage>
</organism>
<dbReference type="EMBL" id="LXWW01000346">
    <property type="protein sequence ID" value="OAO13680.1"/>
    <property type="molecule type" value="Genomic_DNA"/>
</dbReference>
<evidence type="ECO:0000256" key="1">
    <source>
        <dbReference type="ARBA" id="ARBA00009993"/>
    </source>
</evidence>
<dbReference type="GO" id="GO:0006511">
    <property type="term" value="P:ubiquitin-dependent protein catabolic process"/>
    <property type="evidence" value="ECO:0007669"/>
    <property type="project" value="InterPro"/>
</dbReference>
<dbReference type="AlphaFoldDB" id="A0A196S9F2"/>
<keyword evidence="6" id="KW-1185">Reference proteome</keyword>
<dbReference type="CDD" id="cd18322">
    <property type="entry name" value="BTB_POZ_SKP1"/>
    <property type="match status" value="1"/>
</dbReference>
<dbReference type="InterPro" id="IPR001232">
    <property type="entry name" value="SKP1-like"/>
</dbReference>
<dbReference type="Proteomes" id="UP000078348">
    <property type="component" value="Unassembled WGS sequence"/>
</dbReference>
<sequence length="161" mass="17913">MEAEGKIVLVDMEGNKHTADKRILSMSEYLKGMRDNGSIKDDTLTLGSIKGSCLSRVVTFCEHHLDNPLTEIERPLKSSNMRDIVPEWDAAFIEIPTEELMDLVVAANFLIIQPLLDVACAKIASMIKGRTPEEIRATFNIESDFTPEEEAKVVEESCGDV</sequence>
<dbReference type="InterPro" id="IPR016072">
    <property type="entry name" value="Skp1_comp_dimer"/>
</dbReference>
<keyword evidence="5" id="KW-0808">Transferase</keyword>
<evidence type="ECO:0000256" key="2">
    <source>
        <dbReference type="ARBA" id="ARBA00022786"/>
    </source>
</evidence>
<dbReference type="InterPro" id="IPR016897">
    <property type="entry name" value="SKP1"/>
</dbReference>
<dbReference type="UniPathway" id="UPA00143"/>
<dbReference type="SUPFAM" id="SSF81382">
    <property type="entry name" value="Skp1 dimerisation domain-like"/>
    <property type="match status" value="1"/>
</dbReference>
<dbReference type="PANTHER" id="PTHR11165">
    <property type="entry name" value="SKP1"/>
    <property type="match status" value="1"/>
</dbReference>
<dbReference type="GO" id="GO:0016567">
    <property type="term" value="P:protein ubiquitination"/>
    <property type="evidence" value="ECO:0007669"/>
    <property type="project" value="UniProtKB-UniPathway"/>
</dbReference>
<comment type="pathway">
    <text evidence="3">Protein modification; protein ubiquitination.</text>
</comment>
<dbReference type="InterPro" id="IPR011333">
    <property type="entry name" value="SKP1/BTB/POZ_sf"/>
</dbReference>
<dbReference type="GO" id="GO:0016301">
    <property type="term" value="F:kinase activity"/>
    <property type="evidence" value="ECO:0007669"/>
    <property type="project" value="UniProtKB-KW"/>
</dbReference>
<reference evidence="5 6" key="1">
    <citation type="submission" date="2016-05" db="EMBL/GenBank/DDBJ databases">
        <title>Nuclear genome of Blastocystis sp. subtype 1 NandII.</title>
        <authorList>
            <person name="Gentekaki E."/>
            <person name="Curtis B."/>
            <person name="Stairs C."/>
            <person name="Eme L."/>
            <person name="Herman E."/>
            <person name="Klimes V."/>
            <person name="Arias M.C."/>
            <person name="Elias M."/>
            <person name="Hilliou F."/>
            <person name="Klute M."/>
            <person name="Malik S.-B."/>
            <person name="Pightling A."/>
            <person name="Rachubinski R."/>
            <person name="Salas D."/>
            <person name="Schlacht A."/>
            <person name="Suga H."/>
            <person name="Archibald J."/>
            <person name="Ball S.G."/>
            <person name="Clark G."/>
            <person name="Dacks J."/>
            <person name="Van Der Giezen M."/>
            <person name="Tsaousis A."/>
            <person name="Roger A."/>
        </authorList>
    </citation>
    <scope>NUCLEOTIDE SEQUENCE [LARGE SCALE GENOMIC DNA]</scope>
    <source>
        <strain evidence="6">ATCC 50177 / NandII</strain>
    </source>
</reference>
<name>A0A196S9F2_BLAHN</name>
<dbReference type="Gene3D" id="3.30.710.10">
    <property type="entry name" value="Potassium Channel Kv1.1, Chain A"/>
    <property type="match status" value="1"/>
</dbReference>
<dbReference type="InterPro" id="IPR036296">
    <property type="entry name" value="SKP1-like_dim_sf"/>
</dbReference>
<proteinExistence type="inferred from homology"/>
<evidence type="ECO:0000256" key="3">
    <source>
        <dbReference type="PIRNR" id="PIRNR028729"/>
    </source>
</evidence>
<evidence type="ECO:0000313" key="6">
    <source>
        <dbReference type="Proteomes" id="UP000078348"/>
    </source>
</evidence>
<accession>A0A196S9F2</accession>
<keyword evidence="5" id="KW-0418">Kinase</keyword>